<keyword evidence="1" id="KW-0812">Transmembrane</keyword>
<keyword evidence="1" id="KW-0472">Membrane</keyword>
<dbReference type="RefSeq" id="WP_090147253.1">
    <property type="nucleotide sequence ID" value="NZ_FNAN01000003.1"/>
</dbReference>
<dbReference type="STRING" id="659014.SAMN04487996_10377"/>
<keyword evidence="1" id="KW-1133">Transmembrane helix</keyword>
<dbReference type="AlphaFoldDB" id="A0A1G6ZBU5"/>
<protein>
    <submittedName>
        <fullName evidence="2">Uncharacterized protein</fullName>
    </submittedName>
</protein>
<feature type="transmembrane region" description="Helical" evidence="1">
    <location>
        <begin position="80"/>
        <end position="97"/>
    </location>
</feature>
<reference evidence="3" key="1">
    <citation type="submission" date="2016-10" db="EMBL/GenBank/DDBJ databases">
        <authorList>
            <person name="Varghese N."/>
            <person name="Submissions S."/>
        </authorList>
    </citation>
    <scope>NUCLEOTIDE SEQUENCE [LARGE SCALE GENOMIC DNA]</scope>
    <source>
        <strain evidence="3">DSM 25329</strain>
    </source>
</reference>
<dbReference type="OrthoDB" id="959638at2"/>
<dbReference type="Proteomes" id="UP000198748">
    <property type="component" value="Unassembled WGS sequence"/>
</dbReference>
<evidence type="ECO:0000313" key="2">
    <source>
        <dbReference type="EMBL" id="SDE00098.1"/>
    </source>
</evidence>
<organism evidence="2 3">
    <name type="scientific">Dyadobacter soli</name>
    <dbReference type="NCBI Taxonomy" id="659014"/>
    <lineage>
        <taxon>Bacteria</taxon>
        <taxon>Pseudomonadati</taxon>
        <taxon>Bacteroidota</taxon>
        <taxon>Cytophagia</taxon>
        <taxon>Cytophagales</taxon>
        <taxon>Spirosomataceae</taxon>
        <taxon>Dyadobacter</taxon>
    </lineage>
</organism>
<evidence type="ECO:0000313" key="3">
    <source>
        <dbReference type="Proteomes" id="UP000198748"/>
    </source>
</evidence>
<name>A0A1G6ZBU5_9BACT</name>
<proteinExistence type="predicted"/>
<dbReference type="EMBL" id="FNAN01000003">
    <property type="protein sequence ID" value="SDE00098.1"/>
    <property type="molecule type" value="Genomic_DNA"/>
</dbReference>
<feature type="transmembrane region" description="Helical" evidence="1">
    <location>
        <begin position="47"/>
        <end position="68"/>
    </location>
</feature>
<sequence length="113" mass="13486">MLEGLFDIKNDRRLSVYLYRIGFGFWLMYIALGAPALHFYKHYRQDCGILCLVLMVSAFSASMVYDYFHHRDQYEVKKKWLFISYVILAGLIYFLEFRGHENSINIDWLLGLL</sequence>
<gene>
    <name evidence="2" type="ORF">SAMN04487996_10377</name>
</gene>
<feature type="transmembrane region" description="Helical" evidence="1">
    <location>
        <begin position="17"/>
        <end position="40"/>
    </location>
</feature>
<accession>A0A1G6ZBU5</accession>
<keyword evidence="3" id="KW-1185">Reference proteome</keyword>
<evidence type="ECO:0000256" key="1">
    <source>
        <dbReference type="SAM" id="Phobius"/>
    </source>
</evidence>